<reference evidence="1 2" key="1">
    <citation type="journal article" date="2012" name="Nat. Genet.">
        <title>Plasmodium cynomolgi genome sequences provide insight into Plasmodium vivax and the monkey malaria clade.</title>
        <authorList>
            <person name="Tachibana S."/>
            <person name="Sullivan S.A."/>
            <person name="Kawai S."/>
            <person name="Nakamura S."/>
            <person name="Kim H.R."/>
            <person name="Goto N."/>
            <person name="Arisue N."/>
            <person name="Palacpac N.M.Q."/>
            <person name="Honma H."/>
            <person name="Yagi M."/>
            <person name="Tougan T."/>
            <person name="Katakai Y."/>
            <person name="Kaneko O."/>
            <person name="Mita T."/>
            <person name="Kita K."/>
            <person name="Yasutomi Y."/>
            <person name="Sutton P.L."/>
            <person name="Shakhbatyan R."/>
            <person name="Horii T."/>
            <person name="Yasunaga T."/>
            <person name="Barnwell J.W."/>
            <person name="Escalante A.A."/>
            <person name="Carlton J.M."/>
            <person name="Tanabe K."/>
        </authorList>
    </citation>
    <scope>NUCLEOTIDE SEQUENCE [LARGE SCALE GENOMIC DNA]</scope>
    <source>
        <strain evidence="1 2">B</strain>
    </source>
</reference>
<evidence type="ECO:0008006" key="3">
    <source>
        <dbReference type="Google" id="ProtNLM"/>
    </source>
</evidence>
<keyword evidence="2" id="KW-1185">Reference proteome</keyword>
<dbReference type="VEuPathDB" id="PlasmoDB:PCYB_005150"/>
<dbReference type="Pfam" id="PF05795">
    <property type="entry name" value="Plasmodium_Vir"/>
    <property type="match status" value="1"/>
</dbReference>
<dbReference type="KEGG" id="pcy:PCYB_005150"/>
<dbReference type="RefSeq" id="XP_004227984.1">
    <property type="nucleotide sequence ID" value="XM_004227936.1"/>
</dbReference>
<accession>K6UFA6</accession>
<organism evidence="1 2">
    <name type="scientific">Plasmodium cynomolgi (strain B)</name>
    <dbReference type="NCBI Taxonomy" id="1120755"/>
    <lineage>
        <taxon>Eukaryota</taxon>
        <taxon>Sar</taxon>
        <taxon>Alveolata</taxon>
        <taxon>Apicomplexa</taxon>
        <taxon>Aconoidasida</taxon>
        <taxon>Haemosporida</taxon>
        <taxon>Plasmodiidae</taxon>
        <taxon>Plasmodium</taxon>
        <taxon>Plasmodium (Plasmodium)</taxon>
    </lineage>
</organism>
<dbReference type="OrthoDB" id="383114at2759"/>
<dbReference type="EMBL" id="DF157783">
    <property type="protein sequence ID" value="GAB69766.1"/>
    <property type="molecule type" value="Genomic_DNA"/>
</dbReference>
<evidence type="ECO:0000313" key="1">
    <source>
        <dbReference type="EMBL" id="GAB69766.1"/>
    </source>
</evidence>
<dbReference type="InterPro" id="IPR008780">
    <property type="entry name" value="Plasmodium_Vir"/>
</dbReference>
<evidence type="ECO:0000313" key="2">
    <source>
        <dbReference type="Proteomes" id="UP000006319"/>
    </source>
</evidence>
<dbReference type="GeneID" id="14696308"/>
<sequence length="190" mass="22638">KIILDGLPEYKLYDNFNSTISTDEYSYYCDVMKSFNNEYSGCFPLCQKFSKNLIELSKIRPGTMSDIERCRYFNLWLFHEVSEKFPNYDKNIYLPPIIIGFFSSWSLINETPTLKDKCYFTYINSITLSTWKKWKDVHDFFRNYDSLKKIFPLIKINVPYILNTLVILKKYMENIPRNAAVQTQESVLKI</sequence>
<name>K6UFA6_PLACD</name>
<gene>
    <name evidence="1" type="ORF">PCYB_005150</name>
</gene>
<dbReference type="Proteomes" id="UP000006319">
    <property type="component" value="Unassembled WGS sequence"/>
</dbReference>
<protein>
    <recommendedName>
        <fullName evidence="3">CYIR protein</fullName>
    </recommendedName>
</protein>
<proteinExistence type="predicted"/>
<feature type="non-terminal residue" evidence="1">
    <location>
        <position position="1"/>
    </location>
</feature>
<dbReference type="AlphaFoldDB" id="K6UFA6"/>